<feature type="compositionally biased region" description="Gly residues" evidence="1">
    <location>
        <begin position="23"/>
        <end position="35"/>
    </location>
</feature>
<protein>
    <submittedName>
        <fullName evidence="2">Serine/threonine protein phosphatase PrpC</fullName>
    </submittedName>
</protein>
<comment type="caution">
    <text evidence="2">The sequence shown here is derived from an EMBL/GenBank/DDBJ whole genome shotgun (WGS) entry which is preliminary data.</text>
</comment>
<evidence type="ECO:0000313" key="3">
    <source>
        <dbReference type="Proteomes" id="UP000588112"/>
    </source>
</evidence>
<dbReference type="InterPro" id="IPR036457">
    <property type="entry name" value="PPM-type-like_dom_sf"/>
</dbReference>
<gene>
    <name evidence="2" type="ORF">BJ981_004517</name>
</gene>
<name>A0A7W8Z7B8_9ACTN</name>
<dbReference type="SUPFAM" id="SSF81606">
    <property type="entry name" value="PP2C-like"/>
    <property type="match status" value="1"/>
</dbReference>
<dbReference type="EMBL" id="JACHBR010000001">
    <property type="protein sequence ID" value="MBB5628818.1"/>
    <property type="molecule type" value="Genomic_DNA"/>
</dbReference>
<dbReference type="Proteomes" id="UP000588112">
    <property type="component" value="Unassembled WGS sequence"/>
</dbReference>
<evidence type="ECO:0000313" key="2">
    <source>
        <dbReference type="EMBL" id="MBB5628818.1"/>
    </source>
</evidence>
<dbReference type="Gene3D" id="3.60.40.10">
    <property type="entry name" value="PPM-type phosphatase domain"/>
    <property type="match status" value="1"/>
</dbReference>
<proteinExistence type="predicted"/>
<evidence type="ECO:0000256" key="1">
    <source>
        <dbReference type="SAM" id="MobiDB-lite"/>
    </source>
</evidence>
<feature type="compositionally biased region" description="Basic and acidic residues" evidence="1">
    <location>
        <begin position="1"/>
        <end position="16"/>
    </location>
</feature>
<organism evidence="2 3">
    <name type="scientific">Sphaerisporangium krabiense</name>
    <dbReference type="NCBI Taxonomy" id="763782"/>
    <lineage>
        <taxon>Bacteria</taxon>
        <taxon>Bacillati</taxon>
        <taxon>Actinomycetota</taxon>
        <taxon>Actinomycetes</taxon>
        <taxon>Streptosporangiales</taxon>
        <taxon>Streptosporangiaceae</taxon>
        <taxon>Sphaerisporangium</taxon>
    </lineage>
</organism>
<accession>A0A7W8Z7B8</accession>
<keyword evidence="3" id="KW-1185">Reference proteome</keyword>
<sequence>MGEPATEHAEEAERAPAQHAGHLGRGPGHAGGAKEGSGHAALSPAQVPRDRPREGAAVWHHRGEKWLALGVWTERRAGLGEDADPLLVHHGPTREGIVGVFDGAGGAGAAVVWRSRTGLPRTGAWAGSRMARACVESWFLDGLAAGAPFEAEDLRGRLAAELTAARPRTTSKLISSMRRDLPSTMAAIRYKAVDGGVECEALWAGDSRAYALTPGAGLRALTRDHTVETDALEQLLQDPPLTNMLCADRPFSVEAHRAPLDTPCVLVCATDGFFGYVETPSDFERHLLGTLAESRDERDWAERLADRVSGYSADDASLSLAAFGFAGLDELREGFTPRLRELEERHAGAEDGDQTARTRWRERAWQDYRRCYEELMPPPREGTR</sequence>
<feature type="region of interest" description="Disordered" evidence="1">
    <location>
        <begin position="1"/>
        <end position="56"/>
    </location>
</feature>
<dbReference type="AlphaFoldDB" id="A0A7W8Z7B8"/>
<reference evidence="2 3" key="1">
    <citation type="submission" date="2020-08" db="EMBL/GenBank/DDBJ databases">
        <title>Sequencing the genomes of 1000 actinobacteria strains.</title>
        <authorList>
            <person name="Klenk H.-P."/>
        </authorList>
    </citation>
    <scope>NUCLEOTIDE SEQUENCE [LARGE SCALE GENOMIC DNA]</scope>
    <source>
        <strain evidence="2 3">DSM 45790</strain>
    </source>
</reference>
<dbReference type="RefSeq" id="WP_184613500.1">
    <property type="nucleotide sequence ID" value="NZ_BOOS01000002.1"/>
</dbReference>